<evidence type="ECO:0000256" key="4">
    <source>
        <dbReference type="ARBA" id="ARBA00022729"/>
    </source>
</evidence>
<dbReference type="InterPro" id="IPR055372">
    <property type="entry name" value="CBM96"/>
</dbReference>
<dbReference type="Gene3D" id="3.80.20.20">
    <property type="entry name" value="Receptor L-domain"/>
    <property type="match status" value="2"/>
</dbReference>
<evidence type="ECO:0000259" key="8">
    <source>
        <dbReference type="Pfam" id="PF18962"/>
    </source>
</evidence>
<dbReference type="RefSeq" id="WP_204663750.1">
    <property type="nucleotide sequence ID" value="NZ_CP056775.1"/>
</dbReference>
<organism evidence="10 11">
    <name type="scientific">Dyadobacter sandarakinus</name>
    <dbReference type="NCBI Taxonomy" id="2747268"/>
    <lineage>
        <taxon>Bacteria</taxon>
        <taxon>Pseudomonadati</taxon>
        <taxon>Bacteroidota</taxon>
        <taxon>Cytophagia</taxon>
        <taxon>Cytophagales</taxon>
        <taxon>Spirosomataceae</taxon>
        <taxon>Dyadobacter</taxon>
    </lineage>
</organism>
<evidence type="ECO:0000259" key="9">
    <source>
        <dbReference type="Pfam" id="PF24517"/>
    </source>
</evidence>
<sequence>MNKILQIVLLLVLSTIPGWSQTCSVPVFKTQAEVDNFSTNYPGCTVLGGVGIISTNITNLDGLRNVTRITGNLRIEHNPDLVSIAGLSSLEQLDGSLNIEDNDNLLTLAGLEKLVRPLQDISVVSNEKLTNITALSGVTRIMKSLSVGANPALTSLEGLHNVSKVFKAVSITQNDMIRDLNGLRRLKEVDYLWVGNNKNIKNLKGLARLESVNSNLEISGNSTLTGISELAQLKNANSTVITNNPLLSDCAVRIVCDKVKSGNIRVSGNAPGCATNDEVRLYAICNPQTLVRINAGGPAFTTATQKLFVADQYYAGIDRTSSIASGDILYTTNDVLYRSGRCSPSFSYNIPVINEVVNVTLHFAETYFGAPGKKGGAGSRQFNVDIEGSRKLTNYDIFAQAGGALRAVQLTIPVTVTDGMLNIDFLTGAADLPRVSAIEVTPAPLVPVADAMVNTGARKSENFSQRYYLSVVHLLNAGSNNNGNDLAYLKFQLPAKKAEITSAKLRLYTYNGVSKSVVDIHAYGVNDDSWTEQAITGNNAPAASTSSLGSMTVDNAPQYREIDVTSYVNAQRQSGDVLVSFVLDDPNKTGTRVIINSKEAGSNPPQLIYQTTPIVQTQNGTARVGQEEVVTEAQEKQFSTVYPNPVKDQFTISLSPEHAGPITFEMVNAAGKSYFISVNHNVKPGEKAEVNLGGKALSAGIYLLKVKSDALTEVVKVLVTE</sequence>
<feature type="signal peptide" evidence="6">
    <location>
        <begin position="1"/>
        <end position="20"/>
    </location>
</feature>
<keyword evidence="4 6" id="KW-0732">Signal</keyword>
<evidence type="ECO:0000259" key="7">
    <source>
        <dbReference type="Pfam" id="PF11721"/>
    </source>
</evidence>
<dbReference type="SUPFAM" id="SSF52058">
    <property type="entry name" value="L domain-like"/>
    <property type="match status" value="2"/>
</dbReference>
<dbReference type="InterPro" id="IPR036941">
    <property type="entry name" value="Rcpt_L-dom_sf"/>
</dbReference>
<evidence type="ECO:0000313" key="11">
    <source>
        <dbReference type="Proteomes" id="UP000612680"/>
    </source>
</evidence>
<keyword evidence="5" id="KW-0325">Glycoprotein</keyword>
<feature type="domain" description="Secretion system C-terminal sorting" evidence="8">
    <location>
        <begin position="641"/>
        <end position="719"/>
    </location>
</feature>
<dbReference type="InterPro" id="IPR008979">
    <property type="entry name" value="Galactose-bd-like_sf"/>
</dbReference>
<name>A0ABX7I6L8_9BACT</name>
<dbReference type="SUPFAM" id="SSF49785">
    <property type="entry name" value="Galactose-binding domain-like"/>
    <property type="match status" value="1"/>
</dbReference>
<dbReference type="Pfam" id="PF24517">
    <property type="entry name" value="CBM96"/>
    <property type="match status" value="1"/>
</dbReference>
<dbReference type="EMBL" id="CP056775">
    <property type="protein sequence ID" value="QRR01435.1"/>
    <property type="molecule type" value="Genomic_DNA"/>
</dbReference>
<dbReference type="Proteomes" id="UP000612680">
    <property type="component" value="Chromosome"/>
</dbReference>
<dbReference type="InterPro" id="IPR026444">
    <property type="entry name" value="Secre_tail"/>
</dbReference>
<dbReference type="NCBIfam" id="TIGR04183">
    <property type="entry name" value="Por_Secre_tail"/>
    <property type="match status" value="1"/>
</dbReference>
<dbReference type="PANTHER" id="PTHR31018:SF3">
    <property type="entry name" value="RECEPTOR PROTEIN-TYROSINE KINASE"/>
    <property type="match status" value="1"/>
</dbReference>
<dbReference type="Gene3D" id="2.60.120.430">
    <property type="entry name" value="Galactose-binding lectin"/>
    <property type="match status" value="1"/>
</dbReference>
<evidence type="ECO:0000256" key="1">
    <source>
        <dbReference type="ARBA" id="ARBA00004191"/>
    </source>
</evidence>
<keyword evidence="11" id="KW-1185">Reference proteome</keyword>
<evidence type="ECO:0000256" key="6">
    <source>
        <dbReference type="SAM" id="SignalP"/>
    </source>
</evidence>
<evidence type="ECO:0000256" key="2">
    <source>
        <dbReference type="ARBA" id="ARBA00022512"/>
    </source>
</evidence>
<dbReference type="Pfam" id="PF11721">
    <property type="entry name" value="Malectin"/>
    <property type="match status" value="1"/>
</dbReference>
<evidence type="ECO:0000256" key="3">
    <source>
        <dbReference type="ARBA" id="ARBA00022525"/>
    </source>
</evidence>
<feature type="domain" description="Malectin" evidence="7">
    <location>
        <begin position="290"/>
        <end position="437"/>
    </location>
</feature>
<keyword evidence="3" id="KW-0964">Secreted</keyword>
<gene>
    <name evidence="10" type="ORF">HWI92_11230</name>
</gene>
<accession>A0ABX7I6L8</accession>
<dbReference type="InterPro" id="IPR021720">
    <property type="entry name" value="Malectin_dom"/>
</dbReference>
<dbReference type="PANTHER" id="PTHR31018">
    <property type="entry name" value="SPORULATION-SPECIFIC PROTEIN-RELATED"/>
    <property type="match status" value="1"/>
</dbReference>
<keyword evidence="2" id="KW-0134">Cell wall</keyword>
<dbReference type="InterPro" id="IPR051648">
    <property type="entry name" value="CWI-Assembly_Regulator"/>
</dbReference>
<dbReference type="NCBIfam" id="NF033679">
    <property type="entry name" value="DNRLRE_dom"/>
    <property type="match status" value="1"/>
</dbReference>
<comment type="subcellular location">
    <subcellularLocation>
        <location evidence="1">Secreted</location>
        <location evidence="1">Cell wall</location>
    </subcellularLocation>
</comment>
<dbReference type="Pfam" id="PF18962">
    <property type="entry name" value="Por_Secre_tail"/>
    <property type="match status" value="1"/>
</dbReference>
<evidence type="ECO:0000256" key="5">
    <source>
        <dbReference type="ARBA" id="ARBA00023180"/>
    </source>
</evidence>
<feature type="chain" id="PRO_5046366012" evidence="6">
    <location>
        <begin position="21"/>
        <end position="721"/>
    </location>
</feature>
<evidence type="ECO:0000313" key="10">
    <source>
        <dbReference type="EMBL" id="QRR01435.1"/>
    </source>
</evidence>
<protein>
    <submittedName>
        <fullName evidence="10">DNRLRE domain-containing protein</fullName>
    </submittedName>
</protein>
<feature type="domain" description="Carbohydrate-binding module family 96" evidence="9">
    <location>
        <begin position="444"/>
        <end position="610"/>
    </location>
</feature>
<proteinExistence type="predicted"/>
<reference evidence="10 11" key="1">
    <citation type="submission" date="2020-06" db="EMBL/GenBank/DDBJ databases">
        <title>Dyadobacter sandarakinus sp. nov., isolated from the soil of the Arctic Yellow River Station.</title>
        <authorList>
            <person name="Zhang Y."/>
            <person name="Peng F."/>
        </authorList>
    </citation>
    <scope>NUCLEOTIDE SEQUENCE [LARGE SCALE GENOMIC DNA]</scope>
    <source>
        <strain evidence="10 11">Q3-56</strain>
    </source>
</reference>